<gene>
    <name evidence="1" type="ORF">ILUMI_06876</name>
</gene>
<dbReference type="EMBL" id="VTPC01002901">
    <property type="protein sequence ID" value="KAF2899296.1"/>
    <property type="molecule type" value="Genomic_DNA"/>
</dbReference>
<dbReference type="Proteomes" id="UP000801492">
    <property type="component" value="Unassembled WGS sequence"/>
</dbReference>
<dbReference type="AlphaFoldDB" id="A0A8K0GHC2"/>
<dbReference type="InterPro" id="IPR036397">
    <property type="entry name" value="RNaseH_sf"/>
</dbReference>
<sequence>MPRNPSRKTKIGMFSKETMGRAVDVVLNGGSVRYVVKEKCLNFRTLASDQEEEKWHSDGFSDNYEVEGLKDLKTIPDIEDYVLVEFQLENSRWNKMKKHLRKDPPQTVQELKVKLQGVWDGIWPKSCKELVDTMPDRMNAVFKHKGGITQY</sequence>
<dbReference type="Gene3D" id="3.30.420.10">
    <property type="entry name" value="Ribonuclease H-like superfamily/Ribonuclease H"/>
    <property type="match status" value="1"/>
</dbReference>
<keyword evidence="2" id="KW-1185">Reference proteome</keyword>
<comment type="caution">
    <text evidence="1">The sequence shown here is derived from an EMBL/GenBank/DDBJ whole genome shotgun (WGS) entry which is preliminary data.</text>
</comment>
<organism evidence="1 2">
    <name type="scientific">Ignelater luminosus</name>
    <name type="common">Cucubano</name>
    <name type="synonym">Pyrophorus luminosus</name>
    <dbReference type="NCBI Taxonomy" id="2038154"/>
    <lineage>
        <taxon>Eukaryota</taxon>
        <taxon>Metazoa</taxon>
        <taxon>Ecdysozoa</taxon>
        <taxon>Arthropoda</taxon>
        <taxon>Hexapoda</taxon>
        <taxon>Insecta</taxon>
        <taxon>Pterygota</taxon>
        <taxon>Neoptera</taxon>
        <taxon>Endopterygota</taxon>
        <taxon>Coleoptera</taxon>
        <taxon>Polyphaga</taxon>
        <taxon>Elateriformia</taxon>
        <taxon>Elateroidea</taxon>
        <taxon>Elateridae</taxon>
        <taxon>Agrypninae</taxon>
        <taxon>Pyrophorini</taxon>
        <taxon>Ignelater</taxon>
    </lineage>
</organism>
<dbReference type="GO" id="GO:0003676">
    <property type="term" value="F:nucleic acid binding"/>
    <property type="evidence" value="ECO:0007669"/>
    <property type="project" value="InterPro"/>
</dbReference>
<evidence type="ECO:0000313" key="2">
    <source>
        <dbReference type="Proteomes" id="UP000801492"/>
    </source>
</evidence>
<proteinExistence type="predicted"/>
<protein>
    <submittedName>
        <fullName evidence="1">Uncharacterized protein</fullName>
    </submittedName>
</protein>
<evidence type="ECO:0000313" key="1">
    <source>
        <dbReference type="EMBL" id="KAF2899296.1"/>
    </source>
</evidence>
<name>A0A8K0GHC2_IGNLU</name>
<reference evidence="1" key="1">
    <citation type="submission" date="2019-08" db="EMBL/GenBank/DDBJ databases">
        <title>The genome of the North American firefly Photinus pyralis.</title>
        <authorList>
            <consortium name="Photinus pyralis genome working group"/>
            <person name="Fallon T.R."/>
            <person name="Sander Lower S.E."/>
            <person name="Weng J.-K."/>
        </authorList>
    </citation>
    <scope>NUCLEOTIDE SEQUENCE</scope>
    <source>
        <strain evidence="1">TRF0915ILg1</strain>
        <tissue evidence="1">Whole body</tissue>
    </source>
</reference>
<accession>A0A8K0GHC2</accession>
<dbReference type="OrthoDB" id="4327074at2759"/>